<evidence type="ECO:0000256" key="14">
    <source>
        <dbReference type="ARBA" id="ARBA00023175"/>
    </source>
</evidence>
<dbReference type="InterPro" id="IPR033905">
    <property type="entry name" value="Secretory_peroxidase"/>
</dbReference>
<dbReference type="CDD" id="cd00693">
    <property type="entry name" value="secretory_peroxidase"/>
    <property type="match status" value="1"/>
</dbReference>
<dbReference type="EMBL" id="JACEIK010000053">
    <property type="protein sequence ID" value="MCD7448155.1"/>
    <property type="molecule type" value="Genomic_DNA"/>
</dbReference>
<organism evidence="21 22">
    <name type="scientific">Datura stramonium</name>
    <name type="common">Jimsonweed</name>
    <name type="synonym">Common thornapple</name>
    <dbReference type="NCBI Taxonomy" id="4076"/>
    <lineage>
        <taxon>Eukaryota</taxon>
        <taxon>Viridiplantae</taxon>
        <taxon>Streptophyta</taxon>
        <taxon>Embryophyta</taxon>
        <taxon>Tracheophyta</taxon>
        <taxon>Spermatophyta</taxon>
        <taxon>Magnoliopsida</taxon>
        <taxon>eudicotyledons</taxon>
        <taxon>Gunneridae</taxon>
        <taxon>Pentapetalae</taxon>
        <taxon>asterids</taxon>
        <taxon>lamiids</taxon>
        <taxon>Solanales</taxon>
        <taxon>Solanaceae</taxon>
        <taxon>Solanoideae</taxon>
        <taxon>Datureae</taxon>
        <taxon>Datura</taxon>
    </lineage>
</organism>
<dbReference type="PANTHER" id="PTHR47971">
    <property type="entry name" value="KINESIN-RELATED PROTEIN 6"/>
    <property type="match status" value="1"/>
</dbReference>
<dbReference type="InterPro" id="IPR002016">
    <property type="entry name" value="Haem_peroxidase"/>
</dbReference>
<evidence type="ECO:0000256" key="9">
    <source>
        <dbReference type="ARBA" id="ARBA00022837"/>
    </source>
</evidence>
<feature type="domain" description="Plant heme peroxidase family profile" evidence="20">
    <location>
        <begin position="769"/>
        <end position="1101"/>
    </location>
</feature>
<evidence type="ECO:0000256" key="10">
    <source>
        <dbReference type="ARBA" id="ARBA00022840"/>
    </source>
</evidence>
<dbReference type="InterPro" id="IPR036961">
    <property type="entry name" value="Kinesin_motor_dom_sf"/>
</dbReference>
<dbReference type="PANTHER" id="PTHR47971:SF9">
    <property type="entry name" value="KINESIN-LIKE PROTEIN KIN-13B"/>
    <property type="match status" value="1"/>
</dbReference>
<keyword evidence="11" id="KW-0560">Oxidoreductase</keyword>
<keyword evidence="14 16" id="KW-0505">Motor protein</keyword>
<dbReference type="InterPro" id="IPR019821">
    <property type="entry name" value="Kinesin_motor_CS"/>
</dbReference>
<dbReference type="Pfam" id="PF00225">
    <property type="entry name" value="Kinesin"/>
    <property type="match status" value="1"/>
</dbReference>
<comment type="catalytic activity">
    <reaction evidence="1">
        <text>2 a phenolic donor + H2O2 = 2 a phenolic radical donor + 2 H2O</text>
        <dbReference type="Rhea" id="RHEA:56136"/>
        <dbReference type="ChEBI" id="CHEBI:15377"/>
        <dbReference type="ChEBI" id="CHEBI:16240"/>
        <dbReference type="ChEBI" id="CHEBI:139520"/>
        <dbReference type="ChEBI" id="CHEBI:139521"/>
        <dbReference type="EC" id="1.11.1.7"/>
    </reaction>
</comment>
<evidence type="ECO:0000259" key="20">
    <source>
        <dbReference type="PROSITE" id="PS50873"/>
    </source>
</evidence>
<dbReference type="Gene3D" id="1.10.420.10">
    <property type="entry name" value="Peroxidase, domain 2"/>
    <property type="match status" value="2"/>
</dbReference>
<keyword evidence="5" id="KW-0575">Peroxidase</keyword>
<comment type="cofactor">
    <cofactor evidence="3">
        <name>heme b</name>
        <dbReference type="ChEBI" id="CHEBI:60344"/>
    </cofactor>
</comment>
<keyword evidence="6" id="KW-0349">Heme</keyword>
<keyword evidence="12" id="KW-0408">Iron</keyword>
<feature type="region of interest" description="Disordered" evidence="18">
    <location>
        <begin position="73"/>
        <end position="114"/>
    </location>
</feature>
<feature type="domain" description="Kinesin motor" evidence="19">
    <location>
        <begin position="189"/>
        <end position="512"/>
    </location>
</feature>
<dbReference type="PRINTS" id="PR00458">
    <property type="entry name" value="PEROXIDASE"/>
</dbReference>
<dbReference type="InterPro" id="IPR000823">
    <property type="entry name" value="Peroxidase_pln"/>
</dbReference>
<keyword evidence="7" id="KW-0479">Metal-binding</keyword>
<dbReference type="PROSITE" id="PS50067">
    <property type="entry name" value="KINESIN_MOTOR_2"/>
    <property type="match status" value="1"/>
</dbReference>
<evidence type="ECO:0000313" key="22">
    <source>
        <dbReference type="Proteomes" id="UP000823775"/>
    </source>
</evidence>
<keyword evidence="22" id="KW-1185">Reference proteome</keyword>
<dbReference type="SUPFAM" id="SSF52540">
    <property type="entry name" value="P-loop containing nucleoside triphosphate hydrolases"/>
    <property type="match status" value="1"/>
</dbReference>
<proteinExistence type="inferred from homology"/>
<evidence type="ECO:0000256" key="6">
    <source>
        <dbReference type="ARBA" id="ARBA00022617"/>
    </source>
</evidence>
<name>A0ABS8RN87_DATST</name>
<sequence length="1101" mass="122647">MNAVGRQRSGTSTAHHQRQYSDNFLETSSNGRWLQSAGLQHLQTSNNTVPPPQAQDYGYYGGAQGSRMFRGAQRTYSGGSDLFAEPLTPPGNHRQSSQRRNGDEEISPNEFSPGLLDLHSLDTELLPEMPVAGLYDAPSMHHFARAKSFDDSEQFLANNKQTGRVRGLPESNVSKSFAVDKDKASNVAKIKVVVRKRPLNKKELTKNEEDIIETRFNSLVVHETKLKVDLTQYVEKHEFVFDAVLNEEVSNDEVYHETVEPIVPIIFQRTKATCFAYGQTGSGKTYTMKPLPLRASRDLLRLIHHTYRNQGFQLFFSFFEIYGGKLFDLLNDRKKLCMREDGKQQVCIVGLQEYRVSDVEMIKELIDRGNATRSTGTTGANEESSRSHAILQLSVKRSADGSESKPPRVIGKLSFIDLAGSERGADTTDNDKQTRIEGAEINKSLLALKECIRALDNDQNHIPFRGSKLTEVLRDSFVGNSRTVMISCISPNAGSCEHTLNTLRYADRVKSLSKGNNSKKDVSSSTLNLKESTTLSFSAVVPSTSTFEDDTGDSWPEQTDKDEYDEDFYEQEKPMWKKNEKPDSYNISNSEDKMKRANAQTKWKEPPRSEAKYSNSDDDLNALLKDEEDLVNAHRKQVEETMDIVREEMNLLVEADQPGNQLDNYISRLNAILSQKAAGILELQNQFTNASSNAPIGVGVESMWLAKNQDVDINEKFSSRTDKYCSLCDDDDDDDSHSIFDHSFPPLPMFATTSVERRKLQQQTASVGSLRYDYYQQTCPQAELIIRSSVRDLFRKRPQIAPALLRLVFHDCFVQGCDGSVLLDSADGVHSEKESPPNESLKGFEVIDIVKSELEEACPGVVSCADAVVLAARESVILAGGPFYPLKTGRRDSMASFAEVATFELPSPQDDLSKIIESFSSKGFDEREAVSLLGAHSTGVIHCKFFANRLYNFSGTNSSDPSMDSEFLSFLRSKCNTSSASLMSPGSKSLPPSQLISASPSPSSVVLSFALMEEPAMKMDYEGPGESFGTLYYRSLLQGKGILYVDQQLTAGEETKTWVQAYASDVSLFHKDFGLTMMKLSNLGVLTSPMGQVRKDCRKVS</sequence>
<dbReference type="PRINTS" id="PR00461">
    <property type="entry name" value="PLPEROXIDASE"/>
</dbReference>
<reference evidence="21 22" key="1">
    <citation type="journal article" date="2021" name="BMC Genomics">
        <title>Datura genome reveals duplications of psychoactive alkaloid biosynthetic genes and high mutation rate following tissue culture.</title>
        <authorList>
            <person name="Rajewski A."/>
            <person name="Carter-House D."/>
            <person name="Stajich J."/>
            <person name="Litt A."/>
        </authorList>
    </citation>
    <scope>NUCLEOTIDE SEQUENCE [LARGE SCALE GENOMIC DNA]</scope>
    <source>
        <strain evidence="21">AR-01</strain>
    </source>
</reference>
<feature type="compositionally biased region" description="Basic and acidic residues" evidence="18">
    <location>
        <begin position="570"/>
        <end position="583"/>
    </location>
</feature>
<gene>
    <name evidence="21" type="primary">KIN13B</name>
    <name evidence="21" type="ORF">HAX54_038711</name>
</gene>
<dbReference type="Gene3D" id="1.10.520.10">
    <property type="match status" value="2"/>
</dbReference>
<evidence type="ECO:0000259" key="19">
    <source>
        <dbReference type="PROSITE" id="PS50067"/>
    </source>
</evidence>
<dbReference type="PROSITE" id="PS00411">
    <property type="entry name" value="KINESIN_MOTOR_1"/>
    <property type="match status" value="1"/>
</dbReference>
<dbReference type="PROSITE" id="PS00436">
    <property type="entry name" value="PEROXIDASE_2"/>
    <property type="match status" value="1"/>
</dbReference>
<evidence type="ECO:0000313" key="21">
    <source>
        <dbReference type="EMBL" id="MCD7448155.1"/>
    </source>
</evidence>
<evidence type="ECO:0000256" key="1">
    <source>
        <dbReference type="ARBA" id="ARBA00000189"/>
    </source>
</evidence>
<feature type="region of interest" description="Disordered" evidence="18">
    <location>
        <begin position="541"/>
        <end position="617"/>
    </location>
</feature>
<dbReference type="InterPro" id="IPR027417">
    <property type="entry name" value="P-loop_NTPase"/>
</dbReference>
<dbReference type="InterPro" id="IPR010255">
    <property type="entry name" value="Haem_peroxidase_sf"/>
</dbReference>
<dbReference type="SMART" id="SM00129">
    <property type="entry name" value="KISc"/>
    <property type="match status" value="1"/>
</dbReference>
<comment type="similarity">
    <text evidence="16">Belongs to the TRAFAC class myosin-kinesin ATPase superfamily. Kinesin family.</text>
</comment>
<evidence type="ECO:0000256" key="3">
    <source>
        <dbReference type="ARBA" id="ARBA00001970"/>
    </source>
</evidence>
<evidence type="ECO:0000256" key="7">
    <source>
        <dbReference type="ARBA" id="ARBA00022723"/>
    </source>
</evidence>
<evidence type="ECO:0000256" key="5">
    <source>
        <dbReference type="ARBA" id="ARBA00022559"/>
    </source>
</evidence>
<evidence type="ECO:0000256" key="4">
    <source>
        <dbReference type="ARBA" id="ARBA00012313"/>
    </source>
</evidence>
<protein>
    <recommendedName>
        <fullName evidence="4">peroxidase</fullName>
        <ecNumber evidence="4">1.11.1.7</ecNumber>
    </recommendedName>
</protein>
<feature type="binding site" evidence="16">
    <location>
        <begin position="278"/>
        <end position="285"/>
    </location>
    <ligand>
        <name>ATP</name>
        <dbReference type="ChEBI" id="CHEBI:30616"/>
    </ligand>
</feature>
<evidence type="ECO:0000256" key="2">
    <source>
        <dbReference type="ARBA" id="ARBA00001913"/>
    </source>
</evidence>
<keyword evidence="8 16" id="KW-0547">Nucleotide-binding</keyword>
<feature type="compositionally biased region" description="Basic and acidic residues" evidence="18">
    <location>
        <begin position="602"/>
        <end position="611"/>
    </location>
</feature>
<evidence type="ECO:0000256" key="18">
    <source>
        <dbReference type="SAM" id="MobiDB-lite"/>
    </source>
</evidence>
<dbReference type="InterPro" id="IPR027640">
    <property type="entry name" value="Kinesin-like_fam"/>
</dbReference>
<comment type="caution">
    <text evidence="21">The sequence shown here is derived from an EMBL/GenBank/DDBJ whole genome shotgun (WGS) entry which is preliminary data.</text>
</comment>
<comment type="similarity">
    <text evidence="17">Belongs to the peroxidase family.</text>
</comment>
<comment type="cofactor">
    <cofactor evidence="2">
        <name>Ca(2+)</name>
        <dbReference type="ChEBI" id="CHEBI:29108"/>
    </cofactor>
</comment>
<keyword evidence="15" id="KW-0325">Glycoprotein</keyword>
<keyword evidence="13" id="KW-1015">Disulfide bond</keyword>
<evidence type="ECO:0000256" key="12">
    <source>
        <dbReference type="ARBA" id="ARBA00023004"/>
    </source>
</evidence>
<evidence type="ECO:0000256" key="16">
    <source>
        <dbReference type="PROSITE-ProRule" id="PRU00283"/>
    </source>
</evidence>
<dbReference type="InterPro" id="IPR019794">
    <property type="entry name" value="Peroxidases_AS"/>
</dbReference>
<dbReference type="Proteomes" id="UP000823775">
    <property type="component" value="Unassembled WGS sequence"/>
</dbReference>
<feature type="compositionally biased region" description="Acidic residues" evidence="18">
    <location>
        <begin position="560"/>
        <end position="569"/>
    </location>
</feature>
<evidence type="ECO:0000256" key="13">
    <source>
        <dbReference type="ARBA" id="ARBA00023157"/>
    </source>
</evidence>
<dbReference type="CDD" id="cd01367">
    <property type="entry name" value="KISc_KIF2_like"/>
    <property type="match status" value="1"/>
</dbReference>
<evidence type="ECO:0000256" key="11">
    <source>
        <dbReference type="ARBA" id="ARBA00023002"/>
    </source>
</evidence>
<evidence type="ECO:0000256" key="17">
    <source>
        <dbReference type="RuleBase" id="RU004241"/>
    </source>
</evidence>
<evidence type="ECO:0000256" key="15">
    <source>
        <dbReference type="ARBA" id="ARBA00023180"/>
    </source>
</evidence>
<dbReference type="EC" id="1.11.1.7" evidence="4"/>
<accession>A0ABS8RN87</accession>
<keyword evidence="10 16" id="KW-0067">ATP-binding</keyword>
<dbReference type="SUPFAM" id="SSF48113">
    <property type="entry name" value="Heme-dependent peroxidases"/>
    <property type="match status" value="1"/>
</dbReference>
<dbReference type="PROSITE" id="PS50873">
    <property type="entry name" value="PEROXIDASE_4"/>
    <property type="match status" value="1"/>
</dbReference>
<evidence type="ECO:0000256" key="8">
    <source>
        <dbReference type="ARBA" id="ARBA00022741"/>
    </source>
</evidence>
<dbReference type="InterPro" id="IPR001752">
    <property type="entry name" value="Kinesin_motor_dom"/>
</dbReference>
<dbReference type="Gene3D" id="3.40.850.10">
    <property type="entry name" value="Kinesin motor domain"/>
    <property type="match status" value="1"/>
</dbReference>
<dbReference type="Pfam" id="PF00141">
    <property type="entry name" value="peroxidase"/>
    <property type="match status" value="1"/>
</dbReference>
<keyword evidence="9" id="KW-0106">Calcium</keyword>